<dbReference type="Proteomes" id="UP000184085">
    <property type="component" value="Unassembled WGS sequence"/>
</dbReference>
<dbReference type="SUPFAM" id="SSF51120">
    <property type="entry name" value="beta-Roll"/>
    <property type="match status" value="2"/>
</dbReference>
<dbReference type="EMBL" id="FMJB01000015">
    <property type="protein sequence ID" value="SCM66101.1"/>
    <property type="molecule type" value="Genomic_DNA"/>
</dbReference>
<evidence type="ECO:0000313" key="4">
    <source>
        <dbReference type="EMBL" id="SCM66101.1"/>
    </source>
</evidence>
<dbReference type="RefSeq" id="WP_143152061.1">
    <property type="nucleotide sequence ID" value="NZ_FMJB01000015.1"/>
</dbReference>
<dbReference type="PANTHER" id="PTHR38340:SF1">
    <property type="entry name" value="S-LAYER PROTEIN"/>
    <property type="match status" value="1"/>
</dbReference>
<evidence type="ECO:0000256" key="3">
    <source>
        <dbReference type="SAM" id="MobiDB-lite"/>
    </source>
</evidence>
<dbReference type="PANTHER" id="PTHR38340">
    <property type="entry name" value="S-LAYER PROTEIN"/>
    <property type="match status" value="1"/>
</dbReference>
<evidence type="ECO:0000313" key="5">
    <source>
        <dbReference type="Proteomes" id="UP000184085"/>
    </source>
</evidence>
<dbReference type="PROSITE" id="PS00330">
    <property type="entry name" value="HEMOLYSIN_CALCIUM"/>
    <property type="match status" value="4"/>
</dbReference>
<evidence type="ECO:0000256" key="1">
    <source>
        <dbReference type="ARBA" id="ARBA00004613"/>
    </source>
</evidence>
<comment type="subcellular location">
    <subcellularLocation>
        <location evidence="1">Secreted</location>
    </subcellularLocation>
</comment>
<dbReference type="Pfam" id="PF00353">
    <property type="entry name" value="HemolysinCabind"/>
    <property type="match status" value="3"/>
</dbReference>
<dbReference type="InterPro" id="IPR050557">
    <property type="entry name" value="RTX_toxin/Mannuronan_C5-epim"/>
</dbReference>
<evidence type="ECO:0000256" key="2">
    <source>
        <dbReference type="ARBA" id="ARBA00022525"/>
    </source>
</evidence>
<evidence type="ECO:0008006" key="6">
    <source>
        <dbReference type="Google" id="ProtNLM"/>
    </source>
</evidence>
<keyword evidence="2" id="KW-0964">Secreted</keyword>
<dbReference type="InterPro" id="IPR011049">
    <property type="entry name" value="Serralysin-like_metalloprot_C"/>
</dbReference>
<dbReference type="AlphaFoldDB" id="A0A1M4MV42"/>
<dbReference type="InterPro" id="IPR001343">
    <property type="entry name" value="Hemolysn_Ca-bd"/>
</dbReference>
<protein>
    <recommendedName>
        <fullName evidence="6">Calcium-binding protein</fullName>
    </recommendedName>
</protein>
<name>A0A1M4MV42_9RHOB</name>
<proteinExistence type="predicted"/>
<sequence>MATELILLQSEDQSGDVAAEESTTAPEVVFFLPLGETTLIVTSDMLVSVEDAGIDDTDALYFVYADEAYVPIYEDTALIYPSVVTAYDDGDVAPSPAIYLFEGLSSDDRLTGTETSDSFFNFHAADHMYGRGGNDTIKALSGDDSLFGNQGNDLLLAGKGDDTLNGGQGRDTLIGAQGADSLKGGAGEDSLNGGRGADNLNGGAQADELDGGLGNDTLTGGGGADTFHFQSGHDVITDYEAGDVIFYGDGTITSGFAFSETATQVGADVVISLAGDPSNSLTLLDTDVNILLWSFDSD</sequence>
<keyword evidence="5" id="KW-1185">Reference proteome</keyword>
<dbReference type="Gene3D" id="2.150.10.10">
    <property type="entry name" value="Serralysin-like metalloprotease, C-terminal"/>
    <property type="match status" value="2"/>
</dbReference>
<reference evidence="5" key="1">
    <citation type="submission" date="2016-09" db="EMBL/GenBank/DDBJ databases">
        <authorList>
            <person name="Wibberg D."/>
        </authorList>
    </citation>
    <scope>NUCLEOTIDE SEQUENCE [LARGE SCALE GENOMIC DNA]</scope>
</reference>
<organism evidence="4 5">
    <name type="scientific">Donghicola eburneus</name>
    <dbReference type="NCBI Taxonomy" id="393278"/>
    <lineage>
        <taxon>Bacteria</taxon>
        <taxon>Pseudomonadati</taxon>
        <taxon>Pseudomonadota</taxon>
        <taxon>Alphaproteobacteria</taxon>
        <taxon>Rhodobacterales</taxon>
        <taxon>Roseobacteraceae</taxon>
        <taxon>Donghicola</taxon>
    </lineage>
</organism>
<feature type="region of interest" description="Disordered" evidence="3">
    <location>
        <begin position="184"/>
        <end position="217"/>
    </location>
</feature>
<dbReference type="InterPro" id="IPR018511">
    <property type="entry name" value="Hemolysin-typ_Ca-bd_CS"/>
</dbReference>
<dbReference type="PRINTS" id="PR00313">
    <property type="entry name" value="CABNDNGRPT"/>
</dbReference>
<accession>A0A1M4MV42</accession>
<dbReference type="GO" id="GO:0005509">
    <property type="term" value="F:calcium ion binding"/>
    <property type="evidence" value="ECO:0007669"/>
    <property type="project" value="InterPro"/>
</dbReference>
<dbReference type="GO" id="GO:0005576">
    <property type="term" value="C:extracellular region"/>
    <property type="evidence" value="ECO:0007669"/>
    <property type="project" value="UniProtKB-SubCell"/>
</dbReference>
<gene>
    <name evidence="4" type="ORF">KARMA_0274</name>
</gene>